<dbReference type="EMBL" id="KV749044">
    <property type="protein sequence ID" value="OCL11440.1"/>
    <property type="molecule type" value="Genomic_DNA"/>
</dbReference>
<name>A0A8E2F6G9_9PEZI</name>
<proteinExistence type="predicted"/>
<protein>
    <submittedName>
        <fullName evidence="2">Uncharacterized protein</fullName>
    </submittedName>
</protein>
<dbReference type="AlphaFoldDB" id="A0A8E2F6G9"/>
<dbReference type="OrthoDB" id="3892429at2759"/>
<feature type="region of interest" description="Disordered" evidence="1">
    <location>
        <begin position="312"/>
        <end position="343"/>
    </location>
</feature>
<reference evidence="2 3" key="1">
    <citation type="journal article" date="2016" name="Nat. Commun.">
        <title>Ectomycorrhizal ecology is imprinted in the genome of the dominant symbiotic fungus Cenococcum geophilum.</title>
        <authorList>
            <consortium name="DOE Joint Genome Institute"/>
            <person name="Peter M."/>
            <person name="Kohler A."/>
            <person name="Ohm R.A."/>
            <person name="Kuo A."/>
            <person name="Krutzmann J."/>
            <person name="Morin E."/>
            <person name="Arend M."/>
            <person name="Barry K.W."/>
            <person name="Binder M."/>
            <person name="Choi C."/>
            <person name="Clum A."/>
            <person name="Copeland A."/>
            <person name="Grisel N."/>
            <person name="Haridas S."/>
            <person name="Kipfer T."/>
            <person name="LaButti K."/>
            <person name="Lindquist E."/>
            <person name="Lipzen A."/>
            <person name="Maire R."/>
            <person name="Meier B."/>
            <person name="Mihaltcheva S."/>
            <person name="Molinier V."/>
            <person name="Murat C."/>
            <person name="Poggeler S."/>
            <person name="Quandt C.A."/>
            <person name="Sperisen C."/>
            <person name="Tritt A."/>
            <person name="Tisserant E."/>
            <person name="Crous P.W."/>
            <person name="Henrissat B."/>
            <person name="Nehls U."/>
            <person name="Egli S."/>
            <person name="Spatafora J.W."/>
            <person name="Grigoriev I.V."/>
            <person name="Martin F.M."/>
        </authorList>
    </citation>
    <scope>NUCLEOTIDE SEQUENCE [LARGE SCALE GENOMIC DNA]</scope>
    <source>
        <strain evidence="2 3">CBS 207.34</strain>
    </source>
</reference>
<accession>A0A8E2F6G9</accession>
<organism evidence="2 3">
    <name type="scientific">Glonium stellatum</name>
    <dbReference type="NCBI Taxonomy" id="574774"/>
    <lineage>
        <taxon>Eukaryota</taxon>
        <taxon>Fungi</taxon>
        <taxon>Dikarya</taxon>
        <taxon>Ascomycota</taxon>
        <taxon>Pezizomycotina</taxon>
        <taxon>Dothideomycetes</taxon>
        <taxon>Pleosporomycetidae</taxon>
        <taxon>Gloniales</taxon>
        <taxon>Gloniaceae</taxon>
        <taxon>Glonium</taxon>
    </lineage>
</organism>
<gene>
    <name evidence="2" type="ORF">AOQ84DRAFT_437705</name>
</gene>
<evidence type="ECO:0000313" key="3">
    <source>
        <dbReference type="Proteomes" id="UP000250140"/>
    </source>
</evidence>
<evidence type="ECO:0000313" key="2">
    <source>
        <dbReference type="EMBL" id="OCL11440.1"/>
    </source>
</evidence>
<feature type="compositionally biased region" description="Basic residues" evidence="1">
    <location>
        <begin position="323"/>
        <end position="336"/>
    </location>
</feature>
<keyword evidence="3" id="KW-1185">Reference proteome</keyword>
<evidence type="ECO:0000256" key="1">
    <source>
        <dbReference type="SAM" id="MobiDB-lite"/>
    </source>
</evidence>
<sequence length="343" mass="38452">MSSENQIAQTAEGDDLVWDDGTPFDDLFQSAFSRFVAAECTTGQITREDRKRLIKAAHKEAEGLYYPADNTPGFPTIEKQQKALTKVLYQVLADEPWLEDWIRDPDAERKLSKFEFHEGSKALCEKYGFRIPKDAIAAACEAMNQEEAPNAGKEGAERVPFDHIDVIYIPGTVSADATNAINRTEIYPISIESVANQLVHHPCRNMTRPYEEACKLLATSDRDALLRLRKQASDICDFAPHLLDNDNITLLLVLLILTRSEVCKRFEDHGIRVEGSTMSHRKGELMKHALGWTTSQDKAGYDTAATEIQKRIKALNAPPPKVKGVRGRKPGQSKKRKIDEAES</sequence>
<dbReference type="Proteomes" id="UP000250140">
    <property type="component" value="Unassembled WGS sequence"/>
</dbReference>